<sequence length="262" mass="27565">MDPYPTRLAFTAVAALFPLVAACGVQQAGSSDSRPPVAGVHWTVDSVTVDGTTRRAPAGAYAEIDAGRAAGNFGCNHFSARAAFEGDRLRLSDATTTEMACAEAPMAFERALARTLTDGPLTTEVRGDRLTLTTGAGDTVRLTREPDAPLYGTTWKITALSAAGTAASLPEGADAHLVFDREQHKVTGRLGCNLVSARATVRDGDITLGTAVTTRMMCDVSLMHTEKSLLRLFGGTVKYRIDHRTLVLTSANGEQVTAVAAP</sequence>
<dbReference type="AlphaFoldDB" id="A0A917L4X0"/>
<dbReference type="Proteomes" id="UP000657574">
    <property type="component" value="Unassembled WGS sequence"/>
</dbReference>
<keyword evidence="3" id="KW-0449">Lipoprotein</keyword>
<organism evidence="3 4">
    <name type="scientific">Streptomyces brasiliensis</name>
    <dbReference type="NCBI Taxonomy" id="1954"/>
    <lineage>
        <taxon>Bacteria</taxon>
        <taxon>Bacillati</taxon>
        <taxon>Actinomycetota</taxon>
        <taxon>Actinomycetes</taxon>
        <taxon>Kitasatosporales</taxon>
        <taxon>Streptomycetaceae</taxon>
        <taxon>Streptomyces</taxon>
    </lineage>
</organism>
<comment type="caution">
    <text evidence="3">The sequence shown here is derived from an EMBL/GenBank/DDBJ whole genome shotgun (WGS) entry which is preliminary data.</text>
</comment>
<accession>A0A917L4X0</accession>
<keyword evidence="4" id="KW-1185">Reference proteome</keyword>
<feature type="signal peptide" evidence="1">
    <location>
        <begin position="1"/>
        <end position="28"/>
    </location>
</feature>
<feature type="chain" id="PRO_5039679964" evidence="1">
    <location>
        <begin position="29"/>
        <end position="262"/>
    </location>
</feature>
<evidence type="ECO:0000313" key="3">
    <source>
        <dbReference type="EMBL" id="GGJ43261.1"/>
    </source>
</evidence>
<dbReference type="InterPro" id="IPR005184">
    <property type="entry name" value="DUF306_Meta_HslJ"/>
</dbReference>
<proteinExistence type="predicted"/>
<feature type="domain" description="DUF306" evidence="2">
    <location>
        <begin position="37"/>
        <end position="140"/>
    </location>
</feature>
<keyword evidence="1" id="KW-0732">Signal</keyword>
<dbReference type="InterPro" id="IPR038670">
    <property type="entry name" value="HslJ-like_sf"/>
</dbReference>
<dbReference type="PANTHER" id="PTHR35535:SF2">
    <property type="entry name" value="DUF306 DOMAIN-CONTAINING PROTEIN"/>
    <property type="match status" value="1"/>
</dbReference>
<reference evidence="3" key="1">
    <citation type="journal article" date="2014" name="Int. J. Syst. Evol. Microbiol.">
        <title>Complete genome sequence of Corynebacterium casei LMG S-19264T (=DSM 44701T), isolated from a smear-ripened cheese.</title>
        <authorList>
            <consortium name="US DOE Joint Genome Institute (JGI-PGF)"/>
            <person name="Walter F."/>
            <person name="Albersmeier A."/>
            <person name="Kalinowski J."/>
            <person name="Ruckert C."/>
        </authorList>
    </citation>
    <scope>NUCLEOTIDE SEQUENCE</scope>
    <source>
        <strain evidence="3">JCM 3086</strain>
    </source>
</reference>
<protein>
    <submittedName>
        <fullName evidence="3">Lipoprotein</fullName>
    </submittedName>
</protein>
<dbReference type="Pfam" id="PF03724">
    <property type="entry name" value="META"/>
    <property type="match status" value="2"/>
</dbReference>
<dbReference type="PROSITE" id="PS51257">
    <property type="entry name" value="PROKAR_LIPOPROTEIN"/>
    <property type="match status" value="1"/>
</dbReference>
<gene>
    <name evidence="3" type="ORF">GCM10010121_063120</name>
</gene>
<reference evidence="3" key="2">
    <citation type="submission" date="2020-09" db="EMBL/GenBank/DDBJ databases">
        <authorList>
            <person name="Sun Q."/>
            <person name="Ohkuma M."/>
        </authorList>
    </citation>
    <scope>NUCLEOTIDE SEQUENCE</scope>
    <source>
        <strain evidence="3">JCM 3086</strain>
    </source>
</reference>
<feature type="domain" description="DUF306" evidence="2">
    <location>
        <begin position="148"/>
        <end position="257"/>
    </location>
</feature>
<evidence type="ECO:0000259" key="2">
    <source>
        <dbReference type="Pfam" id="PF03724"/>
    </source>
</evidence>
<evidence type="ECO:0000256" key="1">
    <source>
        <dbReference type="SAM" id="SignalP"/>
    </source>
</evidence>
<dbReference type="Gene3D" id="2.40.128.270">
    <property type="match status" value="2"/>
</dbReference>
<evidence type="ECO:0000313" key="4">
    <source>
        <dbReference type="Proteomes" id="UP000657574"/>
    </source>
</evidence>
<dbReference type="PANTHER" id="PTHR35535">
    <property type="entry name" value="HEAT SHOCK PROTEIN HSLJ"/>
    <property type="match status" value="1"/>
</dbReference>
<dbReference type="InterPro" id="IPR053147">
    <property type="entry name" value="Hsp_HslJ-like"/>
</dbReference>
<dbReference type="EMBL" id="BMQA01000028">
    <property type="protein sequence ID" value="GGJ43261.1"/>
    <property type="molecule type" value="Genomic_DNA"/>
</dbReference>
<dbReference type="RefSeq" id="WP_189314685.1">
    <property type="nucleotide sequence ID" value="NZ_BMQA01000028.1"/>
</dbReference>
<name>A0A917L4X0_9ACTN</name>